<organism evidence="6 7">
    <name type="scientific">Dimorphilus gyrociliatus</name>
    <dbReference type="NCBI Taxonomy" id="2664684"/>
    <lineage>
        <taxon>Eukaryota</taxon>
        <taxon>Metazoa</taxon>
        <taxon>Spiralia</taxon>
        <taxon>Lophotrochozoa</taxon>
        <taxon>Annelida</taxon>
        <taxon>Polychaeta</taxon>
        <taxon>Polychaeta incertae sedis</taxon>
        <taxon>Dinophilidae</taxon>
        <taxon>Dimorphilus</taxon>
    </lineage>
</organism>
<keyword evidence="3 5" id="KW-1133">Transmembrane helix</keyword>
<evidence type="ECO:0000313" key="7">
    <source>
        <dbReference type="Proteomes" id="UP000549394"/>
    </source>
</evidence>
<dbReference type="EMBL" id="CAJFCJ010000005">
    <property type="protein sequence ID" value="CAD5114408.1"/>
    <property type="molecule type" value="Genomic_DNA"/>
</dbReference>
<comment type="subcellular location">
    <subcellularLocation>
        <location evidence="1">Membrane</location>
        <topology evidence="1">Multi-pass membrane protein</topology>
    </subcellularLocation>
</comment>
<comment type="caution">
    <text evidence="6">The sequence shown here is derived from an EMBL/GenBank/DDBJ whole genome shotgun (WGS) entry which is preliminary data.</text>
</comment>
<accession>A0A7I8VFF8</accession>
<feature type="transmembrane region" description="Helical" evidence="5">
    <location>
        <begin position="38"/>
        <end position="60"/>
    </location>
</feature>
<dbReference type="GO" id="GO:0016020">
    <property type="term" value="C:membrane"/>
    <property type="evidence" value="ECO:0007669"/>
    <property type="project" value="UniProtKB-SubCell"/>
</dbReference>
<feature type="transmembrane region" description="Helical" evidence="5">
    <location>
        <begin position="120"/>
        <end position="143"/>
    </location>
</feature>
<dbReference type="SUPFAM" id="SSF48652">
    <property type="entry name" value="Tetraspanin"/>
    <property type="match status" value="1"/>
</dbReference>
<dbReference type="InterPro" id="IPR018499">
    <property type="entry name" value="Tetraspanin/Peripherin"/>
</dbReference>
<gene>
    <name evidence="6" type="ORF">DGYR_LOCUS3254</name>
</gene>
<evidence type="ECO:0000256" key="3">
    <source>
        <dbReference type="ARBA" id="ARBA00022989"/>
    </source>
</evidence>
<evidence type="ECO:0000256" key="4">
    <source>
        <dbReference type="ARBA" id="ARBA00023136"/>
    </source>
</evidence>
<dbReference type="Pfam" id="PF00335">
    <property type="entry name" value="Tetraspanin"/>
    <property type="match status" value="1"/>
</dbReference>
<proteinExistence type="predicted"/>
<evidence type="ECO:0000256" key="5">
    <source>
        <dbReference type="SAM" id="Phobius"/>
    </source>
</evidence>
<protein>
    <submittedName>
        <fullName evidence="6">DgyrCDS3542</fullName>
    </submittedName>
</protein>
<feature type="transmembrane region" description="Helical" evidence="5">
    <location>
        <begin position="284"/>
        <end position="311"/>
    </location>
</feature>
<dbReference type="AlphaFoldDB" id="A0A7I8VFF8"/>
<reference evidence="6 7" key="1">
    <citation type="submission" date="2020-08" db="EMBL/GenBank/DDBJ databases">
        <authorList>
            <person name="Hejnol A."/>
        </authorList>
    </citation>
    <scope>NUCLEOTIDE SEQUENCE [LARGE SCALE GENOMIC DNA]</scope>
</reference>
<name>A0A7I8VFF8_9ANNE</name>
<dbReference type="OrthoDB" id="9836210at2759"/>
<evidence type="ECO:0000256" key="1">
    <source>
        <dbReference type="ARBA" id="ARBA00004141"/>
    </source>
</evidence>
<dbReference type="InterPro" id="IPR008952">
    <property type="entry name" value="Tetraspanin_EC2_sf"/>
</dbReference>
<keyword evidence="4 5" id="KW-0472">Membrane</keyword>
<keyword evidence="7" id="KW-1185">Reference proteome</keyword>
<dbReference type="Gene3D" id="1.10.1450.10">
    <property type="entry name" value="Tetraspanin"/>
    <property type="match status" value="1"/>
</dbReference>
<evidence type="ECO:0000313" key="6">
    <source>
        <dbReference type="EMBL" id="CAD5114408.1"/>
    </source>
</evidence>
<dbReference type="Proteomes" id="UP000549394">
    <property type="component" value="Unassembled WGS sequence"/>
</dbReference>
<feature type="transmembrane region" description="Helical" evidence="5">
    <location>
        <begin position="85"/>
        <end position="108"/>
    </location>
</feature>
<evidence type="ECO:0000256" key="2">
    <source>
        <dbReference type="ARBA" id="ARBA00022692"/>
    </source>
</evidence>
<sequence>MALFSKDSLLQDVKALHKNDESSIDSYRITENMRVNRITFVIFAHMASILFSLLNGYLLIKELKRTDSFSSLGQDRAMLAFEADITVITLHLIVHLPSFFLFQLVLTLETRKACFRFIRILKLIFIVLFFGCILGIGSTIYWYSRIKTLLGEGFKAGMSKYKDELQFKQEIDRLQIRFKRVIKVILPLKLLIFEIYYNQFRCCGYESYTDWFRESWMHSQLPTINSFAAVPFSCCDPEVLRPCVRYDILNDYAHAHYNHNYDLTIYKTSCEEKIKNLNEPLAVVAIYVLLALLDVAIVKLIPIIYISILFLPDDNVTDNVIIVKGNQGFGESTLASMQRRRLSEEEKLDIEIKKASEDPLHSIIKATRKKINSSRVKIDIGIDKMKSRRNF</sequence>
<keyword evidence="2 5" id="KW-0812">Transmembrane</keyword>